<proteinExistence type="predicted"/>
<dbReference type="Proteomes" id="UP000035489">
    <property type="component" value="Unassembled WGS sequence"/>
</dbReference>
<dbReference type="STRING" id="1225564.AA309_20055"/>
<evidence type="ECO:0000313" key="2">
    <source>
        <dbReference type="Proteomes" id="UP000035489"/>
    </source>
</evidence>
<evidence type="ECO:0008006" key="3">
    <source>
        <dbReference type="Google" id="ProtNLM"/>
    </source>
</evidence>
<organism evidence="1 2">
    <name type="scientific">Microvirga vignae</name>
    <dbReference type="NCBI Taxonomy" id="1225564"/>
    <lineage>
        <taxon>Bacteria</taxon>
        <taxon>Pseudomonadati</taxon>
        <taxon>Pseudomonadota</taxon>
        <taxon>Alphaproteobacteria</taxon>
        <taxon>Hyphomicrobiales</taxon>
        <taxon>Methylobacteriaceae</taxon>
        <taxon>Microvirga</taxon>
    </lineage>
</organism>
<reference evidence="1 2" key="1">
    <citation type="submission" date="2015-05" db="EMBL/GenBank/DDBJ databases">
        <title>Draft genome sequence of Microvirga vignae strain BR3299, a novel nitrogen fixing bacteria isolated from Brazil semi-aired region.</title>
        <authorList>
            <person name="Zilli J.E."/>
            <person name="Passos S.R."/>
            <person name="Leite J."/>
            <person name="Baldani J.I."/>
            <person name="Xavier G.R."/>
            <person name="Rumjaneck N.G."/>
            <person name="Simoes-Araujo J.L."/>
        </authorList>
    </citation>
    <scope>NUCLEOTIDE SEQUENCE [LARGE SCALE GENOMIC DNA]</scope>
    <source>
        <strain evidence="1 2">BR3299</strain>
    </source>
</reference>
<gene>
    <name evidence="1" type="ORF">AA309_20055</name>
</gene>
<name>A0A0H1R8A4_9HYPH</name>
<comment type="caution">
    <text evidence="1">The sequence shown here is derived from an EMBL/GenBank/DDBJ whole genome shotgun (WGS) entry which is preliminary data.</text>
</comment>
<evidence type="ECO:0000313" key="1">
    <source>
        <dbReference type="EMBL" id="KLK91398.1"/>
    </source>
</evidence>
<accession>A0A0H1R8A4</accession>
<keyword evidence="2" id="KW-1185">Reference proteome</keyword>
<sequence>MIEIERRQELDTLSASIEAPYNRIAYCANRIGDIRKYGVHGGKIIDAASKLLGWARALTRTRMMMIEERGLWGAAAFLESVYGHDELFRVSSLDRRLLGWVYVARLRDDRDVLKVGFSRNPEARIEKLSQEYGVRLELVSTTPGTMLDEFADHCSRGPSGILGEWFFAPGIKGRTIPDFLLSRAWPTRIGSAA</sequence>
<dbReference type="PATRIC" id="fig|1225564.3.peg.5322"/>
<dbReference type="EMBL" id="LCYG01000055">
    <property type="protein sequence ID" value="KLK91398.1"/>
    <property type="molecule type" value="Genomic_DNA"/>
</dbReference>
<protein>
    <recommendedName>
        <fullName evidence="3">GIY-YIG nuclease family protein</fullName>
    </recommendedName>
</protein>
<dbReference type="AlphaFoldDB" id="A0A0H1R8A4"/>
<dbReference type="RefSeq" id="WP_047190796.1">
    <property type="nucleotide sequence ID" value="NZ_LCYG01000055.1"/>
</dbReference>